<protein>
    <recommendedName>
        <fullName evidence="3">DUF4843 domain-containing protein</fullName>
    </recommendedName>
</protein>
<name>A0A0S2KLI4_9BACT</name>
<proteinExistence type="predicted"/>
<reference evidence="2" key="1">
    <citation type="submission" date="2015-11" db="EMBL/GenBank/DDBJ databases">
        <authorList>
            <person name="Holder M.E."/>
            <person name="Ajami N.J."/>
            <person name="Petrosino J.F."/>
        </authorList>
    </citation>
    <scope>NUCLEOTIDE SEQUENCE [LARGE SCALE GENOMIC DNA]</scope>
    <source>
        <strain evidence="2">F0113</strain>
    </source>
</reference>
<dbReference type="Proteomes" id="UP000056252">
    <property type="component" value="Chromosome"/>
</dbReference>
<evidence type="ECO:0000313" key="2">
    <source>
        <dbReference type="Proteomes" id="UP000056252"/>
    </source>
</evidence>
<dbReference type="AlphaFoldDB" id="A0A0S2KLI4"/>
<dbReference type="EMBL" id="CP013195">
    <property type="protein sequence ID" value="ALO49158.1"/>
    <property type="molecule type" value="Genomic_DNA"/>
</dbReference>
<evidence type="ECO:0000313" key="1">
    <source>
        <dbReference type="EMBL" id="ALO49158.1"/>
    </source>
</evidence>
<keyword evidence="2" id="KW-1185">Reference proteome</keyword>
<sequence length="267" mass="31285">MKINYLSTFLLVSLLPSCQTDLKTYHGDNMIRFSDHAADVYTFAYFSDEKQTDTIKVDLMTIGEITDQPRTVHYEQVKQKWIYQYAQDDPNKIIDSTYADMPYPAEQGKHFEILDSDNGVLIIPSRSNSLTMRILIKRADKDLQKNARELYLRLLPGPDFTIPSQQVALKKITISDKLEKPRMWSDKDYFCNLYLGDWSEVKHRFMINITGQKWDDKFIKFYIRDSNDRPLRDFFLKKIKKALDAYNADPKNNPPLKDENGKSVVFP</sequence>
<dbReference type="KEGG" id="peo:AS203_08715"/>
<accession>A0A0S2KLI4</accession>
<dbReference type="RefSeq" id="WP_025066281.1">
    <property type="nucleotide sequence ID" value="NZ_CP013195.1"/>
</dbReference>
<evidence type="ECO:0008006" key="3">
    <source>
        <dbReference type="Google" id="ProtNLM"/>
    </source>
</evidence>
<dbReference type="OrthoDB" id="1092914at2"/>
<dbReference type="InterPro" id="IPR032299">
    <property type="entry name" value="DUF4843"/>
</dbReference>
<organism evidence="1 2">
    <name type="scientific">Hoylesella enoeca</name>
    <dbReference type="NCBI Taxonomy" id="76123"/>
    <lineage>
        <taxon>Bacteria</taxon>
        <taxon>Pseudomonadati</taxon>
        <taxon>Bacteroidota</taxon>
        <taxon>Bacteroidia</taxon>
        <taxon>Bacteroidales</taxon>
        <taxon>Prevotellaceae</taxon>
        <taxon>Hoylesella</taxon>
    </lineage>
</organism>
<gene>
    <name evidence="1" type="ORF">AS203_08715</name>
</gene>
<dbReference type="Pfam" id="PF16132">
    <property type="entry name" value="DUF4843"/>
    <property type="match status" value="1"/>
</dbReference>
<dbReference type="STRING" id="76123.AS203_08715"/>